<dbReference type="GO" id="GO:0004029">
    <property type="term" value="F:aldehyde dehydrogenase (NAD+) activity"/>
    <property type="evidence" value="ECO:0007669"/>
    <property type="project" value="TreeGrafter"/>
</dbReference>
<evidence type="ECO:0000256" key="1">
    <source>
        <dbReference type="SAM" id="Phobius"/>
    </source>
</evidence>
<dbReference type="OrthoDB" id="9808276at2"/>
<dbReference type="PANTHER" id="PTHR48079:SF6">
    <property type="entry name" value="NAD(P)-BINDING DOMAIN-CONTAINING PROTEIN-RELATED"/>
    <property type="match status" value="1"/>
</dbReference>
<sequence length="299" mass="32804">MAQLRERLRQQVQRRRTKGNLAILGCGYVGSALASYWQARGHSVTGTTTRQDRVASLSESMSRVLVVKGDDVSKVRSLVEGQDTVVVSVAPTGYQVVDEATYAATYLETARNLLEALEYAPTVKQLIYLSSCSVYGDRQGSWVDENSPVAPADRRGRVLHQTEQIVSQAADGNRKACILRLGGIYGPGREPIGFFGGMVGMTLPGKGDRVINWIHLDDIVGAIEFARLNELEGTYNLVDDSQLTIEEQVSGVCRQYGLPPAKWDPSQPSPQRKSLRVSNQKLKAAGYQLTQPRLFAFGT</sequence>
<dbReference type="eggNOG" id="COG0451">
    <property type="taxonomic scope" value="Bacteria"/>
</dbReference>
<dbReference type="InterPro" id="IPR001509">
    <property type="entry name" value="Epimerase_deHydtase"/>
</dbReference>
<dbReference type="SUPFAM" id="SSF51735">
    <property type="entry name" value="NAD(P)-binding Rossmann-fold domains"/>
    <property type="match status" value="1"/>
</dbReference>
<keyword evidence="1" id="KW-1133">Transmembrane helix</keyword>
<dbReference type="Gene3D" id="3.40.50.720">
    <property type="entry name" value="NAD(P)-binding Rossmann-like Domain"/>
    <property type="match status" value="1"/>
</dbReference>
<comment type="caution">
    <text evidence="3">The sequence shown here is derived from an EMBL/GenBank/DDBJ whole genome shotgun (WGS) entry which is preliminary data.</text>
</comment>
<dbReference type="PATRIC" id="fig|582515.4.peg.1435"/>
<evidence type="ECO:0000259" key="2">
    <source>
        <dbReference type="Pfam" id="PF01370"/>
    </source>
</evidence>
<dbReference type="InterPro" id="IPR051783">
    <property type="entry name" value="NAD(P)-dependent_oxidoreduct"/>
</dbReference>
<dbReference type="AlphaFoldDB" id="U5DQJ2"/>
<proteinExistence type="predicted"/>
<keyword evidence="1" id="KW-0472">Membrane</keyword>
<accession>U5DQJ2</accession>
<organism evidence="3 4">
    <name type="scientific">Rubidibacter lacunae KORDI 51-2</name>
    <dbReference type="NCBI Taxonomy" id="582515"/>
    <lineage>
        <taxon>Bacteria</taxon>
        <taxon>Bacillati</taxon>
        <taxon>Cyanobacteriota</taxon>
        <taxon>Cyanophyceae</taxon>
        <taxon>Oscillatoriophycideae</taxon>
        <taxon>Chroococcales</taxon>
        <taxon>Aphanothecaceae</taxon>
        <taxon>Rubidibacter</taxon>
    </lineage>
</organism>
<dbReference type="Proteomes" id="UP000016960">
    <property type="component" value="Unassembled WGS sequence"/>
</dbReference>
<dbReference type="Pfam" id="PF01370">
    <property type="entry name" value="Epimerase"/>
    <property type="match status" value="1"/>
</dbReference>
<keyword evidence="4" id="KW-1185">Reference proteome</keyword>
<reference evidence="3 4" key="1">
    <citation type="submission" date="2013-05" db="EMBL/GenBank/DDBJ databases">
        <title>Draft genome sequence of Rubidibacter lacunae KORDI 51-2.</title>
        <authorList>
            <person name="Choi D.H."/>
            <person name="Noh J.H."/>
            <person name="Kwon K.-K."/>
            <person name="Lee J.-H."/>
            <person name="Ryu J.-Y."/>
        </authorList>
    </citation>
    <scope>NUCLEOTIDE SEQUENCE [LARGE SCALE GENOMIC DNA]</scope>
    <source>
        <strain evidence="3 4">KORDI 51-2</strain>
    </source>
</reference>
<name>U5DQJ2_9CHRO</name>
<dbReference type="PANTHER" id="PTHR48079">
    <property type="entry name" value="PROTEIN YEEZ"/>
    <property type="match status" value="1"/>
</dbReference>
<dbReference type="InParanoid" id="U5DQJ2"/>
<feature type="transmembrane region" description="Helical" evidence="1">
    <location>
        <begin position="21"/>
        <end position="39"/>
    </location>
</feature>
<protein>
    <submittedName>
        <fullName evidence="3">Nucleoside-diphosphate-sugar epimerase</fullName>
    </submittedName>
</protein>
<dbReference type="InterPro" id="IPR036291">
    <property type="entry name" value="NAD(P)-bd_dom_sf"/>
</dbReference>
<dbReference type="EMBL" id="ASSJ01000035">
    <property type="protein sequence ID" value="ERN41960.1"/>
    <property type="molecule type" value="Genomic_DNA"/>
</dbReference>
<evidence type="ECO:0000313" key="4">
    <source>
        <dbReference type="Proteomes" id="UP000016960"/>
    </source>
</evidence>
<evidence type="ECO:0000313" key="3">
    <source>
        <dbReference type="EMBL" id="ERN41960.1"/>
    </source>
</evidence>
<keyword evidence="1" id="KW-0812">Transmembrane</keyword>
<dbReference type="CDD" id="cd05266">
    <property type="entry name" value="SDR_a4"/>
    <property type="match status" value="1"/>
</dbReference>
<feature type="domain" description="NAD-dependent epimerase/dehydratase" evidence="2">
    <location>
        <begin position="25"/>
        <end position="229"/>
    </location>
</feature>
<dbReference type="RefSeq" id="WP_022605802.1">
    <property type="nucleotide sequence ID" value="NZ_ASSJ01000035.1"/>
</dbReference>
<dbReference type="GO" id="GO:0005737">
    <property type="term" value="C:cytoplasm"/>
    <property type="evidence" value="ECO:0007669"/>
    <property type="project" value="TreeGrafter"/>
</dbReference>
<dbReference type="STRING" id="582515.KR51_00012870"/>
<gene>
    <name evidence="3" type="ORF">KR51_00012870</name>
</gene>